<gene>
    <name evidence="3" type="ORF">M9Y10_018416</name>
</gene>
<dbReference type="Proteomes" id="UP001470230">
    <property type="component" value="Unassembled WGS sequence"/>
</dbReference>
<dbReference type="Pfam" id="PF00930">
    <property type="entry name" value="DPPIV_N"/>
    <property type="match status" value="1"/>
</dbReference>
<dbReference type="SUPFAM" id="SSF82171">
    <property type="entry name" value="DPP6 N-terminal domain-like"/>
    <property type="match status" value="1"/>
</dbReference>
<feature type="domain" description="Dipeptidylpeptidase IV N-terminal" evidence="2">
    <location>
        <begin position="92"/>
        <end position="422"/>
    </location>
</feature>
<evidence type="ECO:0000313" key="4">
    <source>
        <dbReference type="Proteomes" id="UP001470230"/>
    </source>
</evidence>
<dbReference type="Gene3D" id="2.140.10.30">
    <property type="entry name" value="Dipeptidylpeptidase IV, N-terminal domain"/>
    <property type="match status" value="1"/>
</dbReference>
<protein>
    <submittedName>
        <fullName evidence="3">Peptidase, S9A B C, catalytic domain protein</fullName>
    </submittedName>
</protein>
<evidence type="ECO:0000259" key="2">
    <source>
        <dbReference type="Pfam" id="PF00930"/>
    </source>
</evidence>
<comment type="caution">
    <text evidence="3">The sequence shown here is derived from an EMBL/GenBank/DDBJ whole genome shotgun (WGS) entry which is preliminary data.</text>
</comment>
<dbReference type="Gene3D" id="3.40.50.1820">
    <property type="entry name" value="alpha/beta hydrolase"/>
    <property type="match status" value="1"/>
</dbReference>
<dbReference type="InterPro" id="IPR029058">
    <property type="entry name" value="AB_hydrolase_fold"/>
</dbReference>
<feature type="domain" description="Peptidase S9 prolyl oligopeptidase catalytic" evidence="1">
    <location>
        <begin position="513"/>
        <end position="706"/>
    </location>
</feature>
<keyword evidence="4" id="KW-1185">Reference proteome</keyword>
<dbReference type="PANTHER" id="PTHR11731:SF193">
    <property type="entry name" value="DIPEPTIDYL PEPTIDASE 9"/>
    <property type="match status" value="1"/>
</dbReference>
<dbReference type="SUPFAM" id="SSF53474">
    <property type="entry name" value="alpha/beta-Hydrolases"/>
    <property type="match status" value="1"/>
</dbReference>
<dbReference type="InterPro" id="IPR050278">
    <property type="entry name" value="Serine_Prot_S9B/DPPIV"/>
</dbReference>
<sequence>MRNTESTGKQLTLPDLLPGGATYTKFCPTDLETFWWGNELIQLKNDYFMHYNNGNWQTLFGIIDIKAALNSCDSAKGLDQLDFHNFSFPLKNESIIQCTTKGYFTLYNWTQEKIESFTKLPEKSQLLSHQSEKQLFAWIFEHNLYISSYDSQRKYQISQDGSRDIVYGQVVHREEFGIDRGTFWSPNGEYLCFYRMDQSMVADYPLVNISTRIANTEPTKYPMAGETSHKVSVGIYDINTQQTIYLDTGDNTNQYYCGITWNPNNKFIYLYNLNRQQNHLKLLEFDISTGKQTRQLYEETSPKYINIKRGVTFLPWDGNSFLFSSEKDGYDHLYLFNLQTSEITKITDDKFGVVLSIVGFNSSTKSVIINCTGELELQHNLYIISLENSSFSLLGNQKGCHNASLSFDGSFLLDTWSAFDVPRQIDLINTTNEEIVTLHQSPNPYEGYNLPEITVGKLESNDENKTPLHYRLIKPLNLNQTQKYPCVIYVYGGPHIRKILNEWLYKTQGWEIFMAQRGYVVFVLDNRGSSERGYEFESVIYKQLGKYEMEDQMIGVEFLKSLDYVDADRIGVHGWSYGGFMTTNLMLTYPETFKVAVAGGPVINWAYYEVMYGERYMSTPQENEEGYKASNLCLRAKKLKGRLMIIFGYNDDICVPQHSLSFIRACENAMTYPDLMTYPGDGHNMFGQDRIHLYTIITRYFDDHLKK</sequence>
<dbReference type="InterPro" id="IPR002469">
    <property type="entry name" value="Peptidase_S9B_N"/>
</dbReference>
<dbReference type="Pfam" id="PF00326">
    <property type="entry name" value="Peptidase_S9"/>
    <property type="match status" value="1"/>
</dbReference>
<organism evidence="3 4">
    <name type="scientific">Tritrichomonas musculus</name>
    <dbReference type="NCBI Taxonomy" id="1915356"/>
    <lineage>
        <taxon>Eukaryota</taxon>
        <taxon>Metamonada</taxon>
        <taxon>Parabasalia</taxon>
        <taxon>Tritrichomonadida</taxon>
        <taxon>Tritrichomonadidae</taxon>
        <taxon>Tritrichomonas</taxon>
    </lineage>
</organism>
<proteinExistence type="predicted"/>
<dbReference type="PANTHER" id="PTHR11731">
    <property type="entry name" value="PROTEASE FAMILY S9B,C DIPEPTIDYL-PEPTIDASE IV-RELATED"/>
    <property type="match status" value="1"/>
</dbReference>
<dbReference type="InterPro" id="IPR001375">
    <property type="entry name" value="Peptidase_S9_cat"/>
</dbReference>
<name>A0ABR2HP35_9EUKA</name>
<reference evidence="3 4" key="1">
    <citation type="submission" date="2024-04" db="EMBL/GenBank/DDBJ databases">
        <title>Tritrichomonas musculus Genome.</title>
        <authorList>
            <person name="Alves-Ferreira E."/>
            <person name="Grigg M."/>
            <person name="Lorenzi H."/>
            <person name="Galac M."/>
        </authorList>
    </citation>
    <scope>NUCLEOTIDE SEQUENCE [LARGE SCALE GENOMIC DNA]</scope>
    <source>
        <strain evidence="3 4">EAF2021</strain>
    </source>
</reference>
<evidence type="ECO:0000313" key="3">
    <source>
        <dbReference type="EMBL" id="KAK8850287.1"/>
    </source>
</evidence>
<evidence type="ECO:0000259" key="1">
    <source>
        <dbReference type="Pfam" id="PF00326"/>
    </source>
</evidence>
<accession>A0ABR2HP35</accession>
<dbReference type="EMBL" id="JAPFFF010000024">
    <property type="protein sequence ID" value="KAK8850287.1"/>
    <property type="molecule type" value="Genomic_DNA"/>
</dbReference>